<gene>
    <name evidence="3" type="ORF">C6P61_06440</name>
</gene>
<evidence type="ECO:0000313" key="4">
    <source>
        <dbReference type="Proteomes" id="UP000238326"/>
    </source>
</evidence>
<evidence type="ECO:0000259" key="1">
    <source>
        <dbReference type="PROSITE" id="PS50404"/>
    </source>
</evidence>
<dbReference type="InterPro" id="IPR004046">
    <property type="entry name" value="GST_C"/>
</dbReference>
<feature type="domain" description="GST N-terminal" evidence="1">
    <location>
        <begin position="1"/>
        <end position="81"/>
    </location>
</feature>
<dbReference type="SFLD" id="SFLDG01150">
    <property type="entry name" value="Main.1:_Beta-like"/>
    <property type="match status" value="1"/>
</dbReference>
<dbReference type="InterPro" id="IPR040079">
    <property type="entry name" value="Glutathione_S-Trfase"/>
</dbReference>
<name>A0A2S9KFT9_9BURK</name>
<dbReference type="CDD" id="cd03057">
    <property type="entry name" value="GST_N_Beta"/>
    <property type="match status" value="1"/>
</dbReference>
<evidence type="ECO:0000313" key="3">
    <source>
        <dbReference type="EMBL" id="PRD69277.1"/>
    </source>
</evidence>
<dbReference type="EMBL" id="PVLR01000016">
    <property type="protein sequence ID" value="PRD69277.1"/>
    <property type="molecule type" value="Genomic_DNA"/>
</dbReference>
<evidence type="ECO:0000259" key="2">
    <source>
        <dbReference type="PROSITE" id="PS50405"/>
    </source>
</evidence>
<dbReference type="SFLD" id="SFLDS00019">
    <property type="entry name" value="Glutathione_Transferase_(cytos"/>
    <property type="match status" value="1"/>
</dbReference>
<dbReference type="GO" id="GO:0016740">
    <property type="term" value="F:transferase activity"/>
    <property type="evidence" value="ECO:0007669"/>
    <property type="project" value="UniProtKB-KW"/>
</dbReference>
<dbReference type="PROSITE" id="PS50404">
    <property type="entry name" value="GST_NTER"/>
    <property type="match status" value="1"/>
</dbReference>
<accession>A0A2S9KFT9</accession>
<dbReference type="AlphaFoldDB" id="A0A2S9KFT9"/>
<dbReference type="PANTHER" id="PTHR44051:SF8">
    <property type="entry name" value="GLUTATHIONE S-TRANSFERASE GSTA"/>
    <property type="match status" value="1"/>
</dbReference>
<sequence length="201" mass="22081">MKLFLKPGACSLSPHIVLEELGLPYETEVVDLAKKTTASGQDYLAINPKGYVPALLLDGGELLTEGPAIVQYLADLAPEKQLAPANGSVARYQLQAWLTFIGTEVHKSFSPFFNPKAPQEWKDIARANLERRLAYIAQQLEGRYYLLGSDFSVADAYLFTVLNWSKFIKLDLGAWPLLAAYQARVAARPAVQAALKAEGLV</sequence>
<dbReference type="SUPFAM" id="SSF52833">
    <property type="entry name" value="Thioredoxin-like"/>
    <property type="match status" value="1"/>
</dbReference>
<dbReference type="InterPro" id="IPR036249">
    <property type="entry name" value="Thioredoxin-like_sf"/>
</dbReference>
<dbReference type="Gene3D" id="1.20.1050.10">
    <property type="match status" value="1"/>
</dbReference>
<comment type="caution">
    <text evidence="3">The sequence shown here is derived from an EMBL/GenBank/DDBJ whole genome shotgun (WGS) entry which is preliminary data.</text>
</comment>
<dbReference type="Gene3D" id="3.40.30.10">
    <property type="entry name" value="Glutaredoxin"/>
    <property type="match status" value="1"/>
</dbReference>
<reference evidence="3 4" key="1">
    <citation type="submission" date="2018-03" db="EMBL/GenBank/DDBJ databases">
        <title>Comparative genomics illustrates the genes involved in a hyperalkaliphilic mechanisms of Serpentinomonas isolated from highly-alkaline calcium-rich serpentinized springs.</title>
        <authorList>
            <person name="Suzuki S."/>
            <person name="Ishii S."/>
            <person name="Walworth N."/>
            <person name="Bird L."/>
            <person name="Kuenen J.G."/>
            <person name="Nealson K.H."/>
        </authorList>
    </citation>
    <scope>NUCLEOTIDE SEQUENCE [LARGE SCALE GENOMIC DNA]</scope>
    <source>
        <strain evidence="3 4">83</strain>
    </source>
</reference>
<dbReference type="NCBIfam" id="NF007831">
    <property type="entry name" value="PRK10542.1"/>
    <property type="match status" value="1"/>
</dbReference>
<dbReference type="PROSITE" id="PS50405">
    <property type="entry name" value="GST_CTER"/>
    <property type="match status" value="1"/>
</dbReference>
<dbReference type="Pfam" id="PF13409">
    <property type="entry name" value="GST_N_2"/>
    <property type="match status" value="1"/>
</dbReference>
<protein>
    <submittedName>
        <fullName evidence="3">Glutathione transferase GstA</fullName>
    </submittedName>
</protein>
<keyword evidence="4" id="KW-1185">Reference proteome</keyword>
<keyword evidence="3" id="KW-0808">Transferase</keyword>
<dbReference type="SUPFAM" id="SSF47616">
    <property type="entry name" value="GST C-terminal domain-like"/>
    <property type="match status" value="1"/>
</dbReference>
<feature type="domain" description="GST C-terminal" evidence="2">
    <location>
        <begin position="87"/>
        <end position="201"/>
    </location>
</feature>
<dbReference type="InterPro" id="IPR010987">
    <property type="entry name" value="Glutathione-S-Trfase_C-like"/>
</dbReference>
<dbReference type="PANTHER" id="PTHR44051">
    <property type="entry name" value="GLUTATHIONE S-TRANSFERASE-RELATED"/>
    <property type="match status" value="1"/>
</dbReference>
<dbReference type="RefSeq" id="WP_105729110.1">
    <property type="nucleotide sequence ID" value="NZ_PVLR01000016.1"/>
</dbReference>
<dbReference type="Proteomes" id="UP000238326">
    <property type="component" value="Unassembled WGS sequence"/>
</dbReference>
<dbReference type="InterPro" id="IPR036282">
    <property type="entry name" value="Glutathione-S-Trfase_C_sf"/>
</dbReference>
<dbReference type="CDD" id="cd03188">
    <property type="entry name" value="GST_C_Beta"/>
    <property type="match status" value="1"/>
</dbReference>
<proteinExistence type="predicted"/>
<dbReference type="SFLD" id="SFLDG00358">
    <property type="entry name" value="Main_(cytGST)"/>
    <property type="match status" value="1"/>
</dbReference>
<dbReference type="Pfam" id="PF00043">
    <property type="entry name" value="GST_C"/>
    <property type="match status" value="1"/>
</dbReference>
<organism evidence="3 4">
    <name type="scientific">Malikia spinosa</name>
    <dbReference type="NCBI Taxonomy" id="86180"/>
    <lineage>
        <taxon>Bacteria</taxon>
        <taxon>Pseudomonadati</taxon>
        <taxon>Pseudomonadota</taxon>
        <taxon>Betaproteobacteria</taxon>
        <taxon>Burkholderiales</taxon>
        <taxon>Comamonadaceae</taxon>
        <taxon>Malikia</taxon>
    </lineage>
</organism>
<dbReference type="InterPro" id="IPR004045">
    <property type="entry name" value="Glutathione_S-Trfase_N"/>
</dbReference>
<dbReference type="OrthoDB" id="8772754at2"/>